<dbReference type="Proteomes" id="UP000053660">
    <property type="component" value="Unassembled WGS sequence"/>
</dbReference>
<dbReference type="EMBL" id="KN552873">
    <property type="protein sequence ID" value="KHJ90590.1"/>
    <property type="molecule type" value="Genomic_DNA"/>
</dbReference>
<evidence type="ECO:0000313" key="2">
    <source>
        <dbReference type="Proteomes" id="UP000053660"/>
    </source>
</evidence>
<gene>
    <name evidence="1" type="ORF">OESDEN_09561</name>
</gene>
<proteinExistence type="predicted"/>
<reference evidence="1 2" key="1">
    <citation type="submission" date="2014-03" db="EMBL/GenBank/DDBJ databases">
        <title>Draft genome of the hookworm Oesophagostomum dentatum.</title>
        <authorList>
            <person name="Mitreva M."/>
        </authorList>
    </citation>
    <scope>NUCLEOTIDE SEQUENCE [LARGE SCALE GENOMIC DNA]</scope>
    <source>
        <strain evidence="1 2">OD-Hann</strain>
    </source>
</reference>
<protein>
    <submittedName>
        <fullName evidence="1">Uncharacterized protein</fullName>
    </submittedName>
</protein>
<organism evidence="1 2">
    <name type="scientific">Oesophagostomum dentatum</name>
    <name type="common">Nodular worm</name>
    <dbReference type="NCBI Taxonomy" id="61180"/>
    <lineage>
        <taxon>Eukaryota</taxon>
        <taxon>Metazoa</taxon>
        <taxon>Ecdysozoa</taxon>
        <taxon>Nematoda</taxon>
        <taxon>Chromadorea</taxon>
        <taxon>Rhabditida</taxon>
        <taxon>Rhabditina</taxon>
        <taxon>Rhabditomorpha</taxon>
        <taxon>Strongyloidea</taxon>
        <taxon>Strongylidae</taxon>
        <taxon>Oesophagostomum</taxon>
    </lineage>
</organism>
<evidence type="ECO:0000313" key="1">
    <source>
        <dbReference type="EMBL" id="KHJ90590.1"/>
    </source>
</evidence>
<keyword evidence="2" id="KW-1185">Reference proteome</keyword>
<sequence length="100" mass="11605">MTIGKHSTHVAAVVGSRIKDEAIYSAVDSFVYHMLCLYFSSSLGQYAGKKAEYPRETLHSRRHDSSLGKMSQRELQKWFLLFYHEPLRMSKRKAQHCGQR</sequence>
<accession>A0A0B1T5E1</accession>
<dbReference type="AlphaFoldDB" id="A0A0B1T5E1"/>
<name>A0A0B1T5E1_OESDE</name>